<dbReference type="GO" id="GO:0031146">
    <property type="term" value="P:SCF-dependent proteasomal ubiquitin-dependent protein catabolic process"/>
    <property type="evidence" value="ECO:0007669"/>
    <property type="project" value="TreeGrafter"/>
</dbReference>
<dbReference type="PANTHER" id="PTHR13318">
    <property type="entry name" value="PARTNER OF PAIRED, ISOFORM B-RELATED"/>
    <property type="match status" value="1"/>
</dbReference>
<dbReference type="InterPro" id="IPR057207">
    <property type="entry name" value="FBXL15_LRR"/>
</dbReference>
<feature type="domain" description="F-box/LRR-repeat protein 15-like leucin rich repeat" evidence="2">
    <location>
        <begin position="179"/>
        <end position="336"/>
    </location>
</feature>
<proteinExistence type="predicted"/>
<organism evidence="3 4">
    <name type="scientific">Micractinium conductrix</name>
    <dbReference type="NCBI Taxonomy" id="554055"/>
    <lineage>
        <taxon>Eukaryota</taxon>
        <taxon>Viridiplantae</taxon>
        <taxon>Chlorophyta</taxon>
        <taxon>core chlorophytes</taxon>
        <taxon>Trebouxiophyceae</taxon>
        <taxon>Chlorellales</taxon>
        <taxon>Chlorellaceae</taxon>
        <taxon>Chlorella clade</taxon>
        <taxon>Micractinium</taxon>
    </lineage>
</organism>
<dbReference type="STRING" id="554055.A0A2P6VNB3"/>
<evidence type="ECO:0000313" key="4">
    <source>
        <dbReference type="Proteomes" id="UP000239649"/>
    </source>
</evidence>
<name>A0A2P6VNB3_9CHLO</name>
<dbReference type="PANTHER" id="PTHR13318:SF190">
    <property type="entry name" value="PARTNER OF PAIRED, ISOFORM B"/>
    <property type="match status" value="1"/>
</dbReference>
<dbReference type="AlphaFoldDB" id="A0A2P6VNB3"/>
<reference evidence="3 4" key="1">
    <citation type="journal article" date="2018" name="Plant J.">
        <title>Genome sequences of Chlorella sorokiniana UTEX 1602 and Micractinium conductrix SAG 241.80: implications to maltose excretion by a green alga.</title>
        <authorList>
            <person name="Arriola M.B."/>
            <person name="Velmurugan N."/>
            <person name="Zhang Y."/>
            <person name="Plunkett M.H."/>
            <person name="Hondzo H."/>
            <person name="Barney B.M."/>
        </authorList>
    </citation>
    <scope>NUCLEOTIDE SEQUENCE [LARGE SCALE GENOMIC DNA]</scope>
    <source>
        <strain evidence="3 4">SAG 241.80</strain>
    </source>
</reference>
<dbReference type="InterPro" id="IPR032675">
    <property type="entry name" value="LRR_dom_sf"/>
</dbReference>
<dbReference type="Pfam" id="PF25372">
    <property type="entry name" value="DUF7885"/>
    <property type="match status" value="1"/>
</dbReference>
<dbReference type="EMBL" id="LHPF02000002">
    <property type="protein sequence ID" value="PSC75547.1"/>
    <property type="molecule type" value="Genomic_DNA"/>
</dbReference>
<dbReference type="GO" id="GO:0005930">
    <property type="term" value="C:axoneme"/>
    <property type="evidence" value="ECO:0007669"/>
    <property type="project" value="UniProtKB-SubCell"/>
</dbReference>
<comment type="caution">
    <text evidence="3">The sequence shown here is derived from an EMBL/GenBank/DDBJ whole genome shotgun (WGS) entry which is preliminary data.</text>
</comment>
<accession>A0A2P6VNB3</accession>
<dbReference type="InterPro" id="IPR006553">
    <property type="entry name" value="Leu-rich_rpt_Cys-con_subtyp"/>
</dbReference>
<comment type="subcellular location">
    <subcellularLocation>
        <location evidence="1">Cytoplasm</location>
        <location evidence="1">Cytoskeleton</location>
        <location evidence="1">Cilium axoneme</location>
    </subcellularLocation>
</comment>
<dbReference type="SUPFAM" id="SSF52047">
    <property type="entry name" value="RNI-like"/>
    <property type="match status" value="1"/>
</dbReference>
<gene>
    <name evidence="3" type="ORF">C2E20_1567</name>
</gene>
<dbReference type="GO" id="GO:0019005">
    <property type="term" value="C:SCF ubiquitin ligase complex"/>
    <property type="evidence" value="ECO:0007669"/>
    <property type="project" value="TreeGrafter"/>
</dbReference>
<sequence>MDAPPPPDWAQLPFPLVAQLVRTLAALPPHCGLRQLLEVCRDWRSAVSDALESWTAPPAVLAGSTTAADAPLPLLLRRFRHLRHLTLDFAELAEEGEAPTLGAPALLALSSLRRLECLHLAGCRPSQALFRAVAALPSLRSLAFTPGDGGDALVPRDASPAPLAGATALTSLALASFPLGHDISADVVQILRSCFRLRHLSLYRSVRATPAQAQAAFDIGFATQLTSLGLRCTFSCDDALARLCTQLTNLRRLDLSGSRNLSDDGFLAVTALAGSLTQLALQGGHQVSEDGATALAALTRLRALDLGFSNAMGDDALLPLVARALTQLTLLDLRGCPHACSPAAFTHLSRITSLQHLSAQGCRLQPSSVAALAPLACLSRLDLADNPALGPLDALTTLRELRALDVSECGVSDAHLLPLLSHLPQLRTALLGSNHRLTVAVVEALAAGPARTCLQELSVTGLELDGPALERVLPLLAALQRLDVSAAACLGGDVGDAEALLAAAQAAPSLHTLTARGLTPVPQQEWQELAQAAAARRPLLRIVC</sequence>
<evidence type="ECO:0000256" key="1">
    <source>
        <dbReference type="ARBA" id="ARBA00004430"/>
    </source>
</evidence>
<dbReference type="Gene3D" id="3.80.10.10">
    <property type="entry name" value="Ribonuclease Inhibitor"/>
    <property type="match status" value="3"/>
</dbReference>
<dbReference type="Proteomes" id="UP000239649">
    <property type="component" value="Unassembled WGS sequence"/>
</dbReference>
<keyword evidence="3" id="KW-0675">Receptor</keyword>
<dbReference type="SMART" id="SM00367">
    <property type="entry name" value="LRR_CC"/>
    <property type="match status" value="4"/>
</dbReference>
<keyword evidence="4" id="KW-1185">Reference proteome</keyword>
<protein>
    <submittedName>
        <fullName evidence="3">Receptor-type</fullName>
    </submittedName>
</protein>
<dbReference type="OrthoDB" id="544129at2759"/>
<evidence type="ECO:0000259" key="2">
    <source>
        <dbReference type="Pfam" id="PF25372"/>
    </source>
</evidence>
<evidence type="ECO:0000313" key="3">
    <source>
        <dbReference type="EMBL" id="PSC75547.1"/>
    </source>
</evidence>